<dbReference type="AlphaFoldDB" id="A0A8J2KVU9"/>
<accession>A0A8J2KVU9</accession>
<evidence type="ECO:0000313" key="2">
    <source>
        <dbReference type="Proteomes" id="UP000708208"/>
    </source>
</evidence>
<organism evidence="1 2">
    <name type="scientific">Allacma fusca</name>
    <dbReference type="NCBI Taxonomy" id="39272"/>
    <lineage>
        <taxon>Eukaryota</taxon>
        <taxon>Metazoa</taxon>
        <taxon>Ecdysozoa</taxon>
        <taxon>Arthropoda</taxon>
        <taxon>Hexapoda</taxon>
        <taxon>Collembola</taxon>
        <taxon>Symphypleona</taxon>
        <taxon>Sminthuridae</taxon>
        <taxon>Allacma</taxon>
    </lineage>
</organism>
<dbReference type="Proteomes" id="UP000708208">
    <property type="component" value="Unassembled WGS sequence"/>
</dbReference>
<comment type="caution">
    <text evidence="1">The sequence shown here is derived from an EMBL/GenBank/DDBJ whole genome shotgun (WGS) entry which is preliminary data.</text>
</comment>
<dbReference type="EMBL" id="CAJVCH010489217">
    <property type="protein sequence ID" value="CAG7820761.1"/>
    <property type="molecule type" value="Genomic_DNA"/>
</dbReference>
<sequence length="166" mass="18475">MDVDDVILGDPGSLIQFLNQEVEGAVLGEDTSENLDEQITTPIIPNHVKGPLLQSIIETNDITDMAPSVAPDQVNVNEKCVRFESQTLIYKRYLQPSETVNVIPKPVPLMSLRIDPLLAIKSEDSQITATTRLIVVLEEYNAFTEILPVIWIPLRCPLSDVQNVLK</sequence>
<name>A0A8J2KVU9_9HEXA</name>
<gene>
    <name evidence="1" type="ORF">AFUS01_LOCUS31133</name>
</gene>
<evidence type="ECO:0000313" key="1">
    <source>
        <dbReference type="EMBL" id="CAG7820761.1"/>
    </source>
</evidence>
<proteinExistence type="predicted"/>
<keyword evidence="2" id="KW-1185">Reference proteome</keyword>
<reference evidence="1" key="1">
    <citation type="submission" date="2021-06" db="EMBL/GenBank/DDBJ databases">
        <authorList>
            <person name="Hodson N. C."/>
            <person name="Mongue J. A."/>
            <person name="Jaron S. K."/>
        </authorList>
    </citation>
    <scope>NUCLEOTIDE SEQUENCE</scope>
</reference>
<protein>
    <submittedName>
        <fullName evidence="1">Uncharacterized protein</fullName>
    </submittedName>
</protein>